<dbReference type="RefSeq" id="WP_329414783.1">
    <property type="nucleotide sequence ID" value="NZ_CP109441.1"/>
</dbReference>
<reference evidence="1" key="1">
    <citation type="submission" date="2022-10" db="EMBL/GenBank/DDBJ databases">
        <title>The complete genomes of actinobacterial strains from the NBC collection.</title>
        <authorList>
            <person name="Joergensen T.S."/>
            <person name="Alvarez Arevalo M."/>
            <person name="Sterndorff E.B."/>
            <person name="Faurdal D."/>
            <person name="Vuksanovic O."/>
            <person name="Mourched A.-S."/>
            <person name="Charusanti P."/>
            <person name="Shaw S."/>
            <person name="Blin K."/>
            <person name="Weber T."/>
        </authorList>
    </citation>
    <scope>NUCLEOTIDE SEQUENCE</scope>
    <source>
        <strain evidence="1">NBC_01482</strain>
    </source>
</reference>
<proteinExistence type="predicted"/>
<evidence type="ECO:0000313" key="2">
    <source>
        <dbReference type="Proteomes" id="UP001432062"/>
    </source>
</evidence>
<sequence length="49" mass="5076">MGTHPAAAAAPPWFVDNATAAATGRKLTEFYATANPARLPGLFLSAFRG</sequence>
<accession>A0ABZ1Z7J5</accession>
<protein>
    <submittedName>
        <fullName evidence="1">Uncharacterized protein</fullName>
    </submittedName>
</protein>
<organism evidence="1 2">
    <name type="scientific">Nocardia vinacea</name>
    <dbReference type="NCBI Taxonomy" id="96468"/>
    <lineage>
        <taxon>Bacteria</taxon>
        <taxon>Bacillati</taxon>
        <taxon>Actinomycetota</taxon>
        <taxon>Actinomycetes</taxon>
        <taxon>Mycobacteriales</taxon>
        <taxon>Nocardiaceae</taxon>
        <taxon>Nocardia</taxon>
    </lineage>
</organism>
<dbReference type="Proteomes" id="UP001432062">
    <property type="component" value="Chromosome"/>
</dbReference>
<gene>
    <name evidence="1" type="ORF">OG563_18555</name>
</gene>
<name>A0ABZ1Z7J5_9NOCA</name>
<evidence type="ECO:0000313" key="1">
    <source>
        <dbReference type="EMBL" id="WUV50015.1"/>
    </source>
</evidence>
<keyword evidence="2" id="KW-1185">Reference proteome</keyword>
<dbReference type="EMBL" id="CP109441">
    <property type="protein sequence ID" value="WUV50015.1"/>
    <property type="molecule type" value="Genomic_DNA"/>
</dbReference>